<evidence type="ECO:0000256" key="1">
    <source>
        <dbReference type="SAM" id="Phobius"/>
    </source>
</evidence>
<keyword evidence="1 2" id="KW-0812">Transmembrane</keyword>
<proteinExistence type="predicted"/>
<reference evidence="2" key="1">
    <citation type="submission" date="2023-07" db="EMBL/GenBank/DDBJ databases">
        <authorList>
            <person name="Xia Y."/>
        </authorList>
    </citation>
    <scope>NUCLEOTIDE SEQUENCE</scope>
    <source>
        <strain evidence="2">F</strain>
    </source>
</reference>
<sequence length="147" mass="17603">MRLIFLTTEEKAKESHETVVVLLGQFKMNKFEQKKQILEERFVYRLVESHNRELFQILRKRFSEEFPEIGENMFCCGSVIHVNELFDIVVSKDKKLPELAQLLKIEEKQKILSKRVFYLEHTSENLEILFIFLFFIAVVLAFRVFVL</sequence>
<protein>
    <submittedName>
        <fullName evidence="2">Transmembrane domain containing protein</fullName>
    </submittedName>
</protein>
<keyword evidence="1" id="KW-0472">Membrane</keyword>
<evidence type="ECO:0000313" key="2">
    <source>
        <dbReference type="EMBL" id="WNL49977.1"/>
    </source>
</evidence>
<keyword evidence="1" id="KW-1133">Transmembrane helix</keyword>
<name>A0AA96ERZ2_9VIRU</name>
<organism evidence="2">
    <name type="scientific">Marseillevirus sp</name>
    <dbReference type="NCBI Taxonomy" id="2809551"/>
    <lineage>
        <taxon>Viruses</taxon>
        <taxon>Varidnaviria</taxon>
        <taxon>Bamfordvirae</taxon>
        <taxon>Nucleocytoviricota</taxon>
        <taxon>Megaviricetes</taxon>
        <taxon>Pimascovirales</taxon>
        <taxon>Pimascovirales incertae sedis</taxon>
        <taxon>Marseilleviridae</taxon>
        <taxon>Marseillevirus</taxon>
    </lineage>
</organism>
<accession>A0AA96ERZ2</accession>
<feature type="transmembrane region" description="Helical" evidence="1">
    <location>
        <begin position="128"/>
        <end position="146"/>
    </location>
</feature>
<gene>
    <name evidence="2" type="ORF">MarFTMF_461</name>
</gene>
<dbReference type="EMBL" id="OR343188">
    <property type="protein sequence ID" value="WNL49977.1"/>
    <property type="molecule type" value="Genomic_DNA"/>
</dbReference>